<reference evidence="3" key="1">
    <citation type="journal article" date="2012" name="Nat. Genet.">
        <title>Lifestyle transitions in plant pathogenic Colletotrichum fungi deciphered by genome and transcriptome analyses.</title>
        <authorList>
            <person name="O'Connell R.J."/>
            <person name="Thon M.R."/>
            <person name="Hacquard S."/>
            <person name="Amyotte S.G."/>
            <person name="Kleemann J."/>
            <person name="Torres M.F."/>
            <person name="Damm U."/>
            <person name="Buiate E.A."/>
            <person name="Epstein L."/>
            <person name="Alkan N."/>
            <person name="Altmueller J."/>
            <person name="Alvarado-Balderrama L."/>
            <person name="Bauser C.A."/>
            <person name="Becker C."/>
            <person name="Birren B.W."/>
            <person name="Chen Z."/>
            <person name="Choi J."/>
            <person name="Crouch J.A."/>
            <person name="Duvick J.P."/>
            <person name="Farman M.A."/>
            <person name="Gan P."/>
            <person name="Heiman D."/>
            <person name="Henrissat B."/>
            <person name="Howard R.J."/>
            <person name="Kabbage M."/>
            <person name="Koch C."/>
            <person name="Kracher B."/>
            <person name="Kubo Y."/>
            <person name="Law A.D."/>
            <person name="Lebrun M.-H."/>
            <person name="Lee Y.-H."/>
            <person name="Miyara I."/>
            <person name="Moore N."/>
            <person name="Neumann U."/>
            <person name="Nordstroem K."/>
            <person name="Panaccione D.G."/>
            <person name="Panstruga R."/>
            <person name="Place M."/>
            <person name="Proctor R.H."/>
            <person name="Prusky D."/>
            <person name="Rech G."/>
            <person name="Reinhardt R."/>
            <person name="Rollins J.A."/>
            <person name="Rounsley S."/>
            <person name="Schardl C.L."/>
            <person name="Schwartz D.C."/>
            <person name="Shenoy N."/>
            <person name="Shirasu K."/>
            <person name="Sikhakolli U.R."/>
            <person name="Stueber K."/>
            <person name="Sukno S.A."/>
            <person name="Sweigard J.A."/>
            <person name="Takano Y."/>
            <person name="Takahara H."/>
            <person name="Trail F."/>
            <person name="van der Does H.C."/>
            <person name="Voll L.M."/>
            <person name="Will I."/>
            <person name="Young S."/>
            <person name="Zeng Q."/>
            <person name="Zhang J."/>
            <person name="Zhou S."/>
            <person name="Dickman M.B."/>
            <person name="Schulze-Lefert P."/>
            <person name="Ver Loren van Themaat E."/>
            <person name="Ma L.-J."/>
            <person name="Vaillancourt L.J."/>
        </authorList>
    </citation>
    <scope>NUCLEOTIDE SEQUENCE [LARGE SCALE GENOMIC DNA]</scope>
    <source>
        <strain evidence="3">M1.001 / M2 / FGSC 10212</strain>
    </source>
</reference>
<dbReference type="GeneID" id="24417121"/>
<sequence length="148" mass="16785">MRQRWPDLYPPVLQEPIGPMGLLKRYFKGLITYHQGFQVFPGVTDFFQMICTIPCVVTDVVRCFTSDSNPIAIDTKTAGKTEPSSQPDSHATSRTVILRQQFNTPDRISVTISVIAVFEKGALQSRTLSYTQPYFPYAKERPRRHGGM</sequence>
<keyword evidence="3" id="KW-1185">Reference proteome</keyword>
<dbReference type="VEuPathDB" id="FungiDB:GLRG_11757"/>
<protein>
    <submittedName>
        <fullName evidence="2">Uncharacterized protein</fullName>
    </submittedName>
</protein>
<feature type="region of interest" description="Disordered" evidence="1">
    <location>
        <begin position="72"/>
        <end position="92"/>
    </location>
</feature>
<dbReference type="OrthoDB" id="4845518at2759"/>
<evidence type="ECO:0000313" key="2">
    <source>
        <dbReference type="EMBL" id="EFQ36612.1"/>
    </source>
</evidence>
<accession>E3R0H4</accession>
<evidence type="ECO:0000313" key="3">
    <source>
        <dbReference type="Proteomes" id="UP000008782"/>
    </source>
</evidence>
<organism evidence="3">
    <name type="scientific">Colletotrichum graminicola (strain M1.001 / M2 / FGSC 10212)</name>
    <name type="common">Maize anthracnose fungus</name>
    <name type="synonym">Glomerella graminicola</name>
    <dbReference type="NCBI Taxonomy" id="645133"/>
    <lineage>
        <taxon>Eukaryota</taxon>
        <taxon>Fungi</taxon>
        <taxon>Dikarya</taxon>
        <taxon>Ascomycota</taxon>
        <taxon>Pezizomycotina</taxon>
        <taxon>Sordariomycetes</taxon>
        <taxon>Hypocreomycetidae</taxon>
        <taxon>Glomerellales</taxon>
        <taxon>Glomerellaceae</taxon>
        <taxon>Colletotrichum</taxon>
        <taxon>Colletotrichum graminicola species complex</taxon>
    </lineage>
</organism>
<proteinExistence type="predicted"/>
<feature type="compositionally biased region" description="Polar residues" evidence="1">
    <location>
        <begin position="82"/>
        <end position="92"/>
    </location>
</feature>
<dbReference type="AlphaFoldDB" id="E3R0H4"/>
<dbReference type="EMBL" id="GG697445">
    <property type="protein sequence ID" value="EFQ36612.1"/>
    <property type="molecule type" value="Genomic_DNA"/>
</dbReference>
<name>E3R0H4_COLGM</name>
<evidence type="ECO:0000256" key="1">
    <source>
        <dbReference type="SAM" id="MobiDB-lite"/>
    </source>
</evidence>
<dbReference type="RefSeq" id="XP_008100632.1">
    <property type="nucleotide sequence ID" value="XM_008102441.1"/>
</dbReference>
<dbReference type="HOGENOM" id="CLU_1758667_0_0_1"/>
<gene>
    <name evidence="2" type="ORF">GLRG_11757</name>
</gene>
<dbReference type="Proteomes" id="UP000008782">
    <property type="component" value="Unassembled WGS sequence"/>
</dbReference>